<evidence type="ECO:0000313" key="2">
    <source>
        <dbReference type="EMBL" id="KAK7201191.1"/>
    </source>
</evidence>
<feature type="region of interest" description="Disordered" evidence="1">
    <location>
        <begin position="1407"/>
        <end position="1476"/>
    </location>
</feature>
<feature type="compositionally biased region" description="Low complexity" evidence="1">
    <location>
        <begin position="1751"/>
        <end position="1765"/>
    </location>
</feature>
<feature type="compositionally biased region" description="Low complexity" evidence="1">
    <location>
        <begin position="443"/>
        <end position="455"/>
    </location>
</feature>
<feature type="compositionally biased region" description="Low complexity" evidence="1">
    <location>
        <begin position="155"/>
        <end position="172"/>
    </location>
</feature>
<dbReference type="PANTHER" id="PTHR36721:SF1">
    <property type="entry name" value="OS04G0446401 PROTEIN"/>
    <property type="match status" value="1"/>
</dbReference>
<feature type="region of interest" description="Disordered" evidence="1">
    <location>
        <begin position="547"/>
        <end position="578"/>
    </location>
</feature>
<proteinExistence type="predicted"/>
<feature type="region of interest" description="Disordered" evidence="1">
    <location>
        <begin position="666"/>
        <end position="736"/>
    </location>
</feature>
<feature type="region of interest" description="Disordered" evidence="1">
    <location>
        <begin position="1493"/>
        <end position="1544"/>
    </location>
</feature>
<feature type="compositionally biased region" description="Low complexity" evidence="1">
    <location>
        <begin position="707"/>
        <end position="736"/>
    </location>
</feature>
<feature type="compositionally biased region" description="Low complexity" evidence="1">
    <location>
        <begin position="950"/>
        <end position="967"/>
    </location>
</feature>
<gene>
    <name evidence="2" type="ORF">NESM_000180600</name>
</gene>
<feature type="region of interest" description="Disordered" evidence="1">
    <location>
        <begin position="859"/>
        <end position="967"/>
    </location>
</feature>
<accession>A0AAW0F748</accession>
<feature type="compositionally biased region" description="Polar residues" evidence="1">
    <location>
        <begin position="1516"/>
        <end position="1528"/>
    </location>
</feature>
<dbReference type="Proteomes" id="UP001430356">
    <property type="component" value="Unassembled WGS sequence"/>
</dbReference>
<feature type="region of interest" description="Disordered" evidence="1">
    <location>
        <begin position="306"/>
        <end position="504"/>
    </location>
</feature>
<name>A0AAW0F748_9TRYP</name>
<feature type="region of interest" description="Disordered" evidence="1">
    <location>
        <begin position="66"/>
        <end position="88"/>
    </location>
</feature>
<feature type="region of interest" description="Disordered" evidence="1">
    <location>
        <begin position="1348"/>
        <end position="1392"/>
    </location>
</feature>
<feature type="compositionally biased region" description="Basic and acidic residues" evidence="1">
    <location>
        <begin position="359"/>
        <end position="375"/>
    </location>
</feature>
<feature type="compositionally biased region" description="Basic and acidic residues" evidence="1">
    <location>
        <begin position="808"/>
        <end position="825"/>
    </location>
</feature>
<feature type="compositionally biased region" description="Low complexity" evidence="1">
    <location>
        <begin position="915"/>
        <end position="924"/>
    </location>
</feature>
<feature type="region of interest" description="Disordered" evidence="1">
    <location>
        <begin position="601"/>
        <end position="624"/>
    </location>
</feature>
<protein>
    <submittedName>
        <fullName evidence="2">Uncharacterized protein</fullName>
    </submittedName>
</protein>
<feature type="compositionally biased region" description="Basic residues" evidence="1">
    <location>
        <begin position="470"/>
        <end position="479"/>
    </location>
</feature>
<reference evidence="2 3" key="1">
    <citation type="journal article" date="2021" name="MBio">
        <title>A New Model Trypanosomatid, Novymonas esmeraldas: Genomic Perception of Its 'Candidatus Pandoraea novymonadis' Endosymbiont.</title>
        <authorList>
            <person name="Zakharova A."/>
            <person name="Saura A."/>
            <person name="Butenko A."/>
            <person name="Podesvova L."/>
            <person name="Warmusova S."/>
            <person name="Kostygov A.Y."/>
            <person name="Nenarokova A."/>
            <person name="Lukes J."/>
            <person name="Opperdoes F.R."/>
            <person name="Yurchenko V."/>
        </authorList>
    </citation>
    <scope>NUCLEOTIDE SEQUENCE [LARGE SCALE GENOMIC DNA]</scope>
    <source>
        <strain evidence="2 3">E262AT.01</strain>
    </source>
</reference>
<feature type="compositionally biased region" description="Polar residues" evidence="1">
    <location>
        <begin position="1499"/>
        <end position="1509"/>
    </location>
</feature>
<feature type="compositionally biased region" description="Polar residues" evidence="1">
    <location>
        <begin position="1438"/>
        <end position="1454"/>
    </location>
</feature>
<feature type="compositionally biased region" description="Basic and acidic residues" evidence="1">
    <location>
        <begin position="938"/>
        <end position="947"/>
    </location>
</feature>
<dbReference type="EMBL" id="JAECZO010000012">
    <property type="protein sequence ID" value="KAK7201191.1"/>
    <property type="molecule type" value="Genomic_DNA"/>
</dbReference>
<feature type="region of interest" description="Disordered" evidence="1">
    <location>
        <begin position="146"/>
        <end position="214"/>
    </location>
</feature>
<feature type="compositionally biased region" description="Basic and acidic residues" evidence="1">
    <location>
        <begin position="565"/>
        <end position="578"/>
    </location>
</feature>
<sequence length="1973" mass="203149">MVDSTSGGAVAAATAGVGGAESAAHNTTTVVPPLAREASAAPSQLSATVARLETLFRACGDALAASSQPSASDRGGGGPAGAPPPAQQVSDALATLAAAAAQCDGEVGQQLVVLRRGVAALAQEVSALADRYPALNVKSNWTGVCGTPSPPPTGAPRTPQVPASAPAALATSGAGGTSPSGGPAHQPFPLPILPSPTATSTPTPQQSPAIAIGSGVGLRSPGLAASSAGSSLARSAPLSAAARAVGAASPPLHAAVSPGRGGPLARSPASPPLGFSLADRPAQQAPAALLPRAACVEAVKTHLGHCVEWPPRPRGPRRVRPQPARRSASRAWGSAATSGGTGVDGAPPAATRSPAGDGTQRRRSETDEFLRRLTEESPYDLSMLHSPAYHPRSSSPAPSSIRSGYNSNSGSCHSGDDFDLRFEEEEQQQHHQRRLSASATVGRRASSKAVASAVSSKRHRSSHGAVYTTHTRHTPRPRTHSVTSGNATPPPPSKPAVPPRRGRPTLQESVDALVLAQLRADGVLLPASMVAELGWCDDAGDDADAAAGATMAAQSPGQSSTAVRRPSDRAASKGRRSAADKEEVDFAVVLQEVRAMVRCGRPPPVNGSGAEPVQTPTAAGSCRRQELSRASARLSALLPTTSVWLAQIQDFCVLLDDTAVAAATAAAASSDMDGARAAEEDRQAKRRGGPARQSPTPATSLTRERVSPAATASSTSSSATSSTAPSSDTAAAASPSDFSAVADELFSSAEEAEDSDDGVVATATAAPAALRGVPESLGASLEHSLSVVQDSCHRSHSSSSAVPSSLRDTSRSFEPPRDETGKERCELPARHHGVCDPRASAAALADVWLGGADAMHRGGGSVPPAAVSTSSASSPAQRHLPARHQQQQQQQQQQQHVLTPGARALAERRRRTHEAQQQRQQTLQQRHDALLRRRCVRARADTPEPHGRRSSSAISGAGTAAADGASPPASWAPGLAGGRVTPVLDHMAAAEHLRALCGLLQTDLIVIGTLQELSTLLSTTDTTRIDTAVPVPDAAKAVAGGPITAATRLLLALQQHRKMQSRASQEAAAVRLAGGGDAVAAVALTSLSEPPPVPGHNDDGGVAPLMISVLHPISAVGYTPMLSRATSPAGSTEGLEARANGVVSHEQQQLTRYLVAVAPYLLAWQSTTADVRGCVGSGVANGAAASPAPAHPAVSDPTLPLPVWVYVESLTTALLEEARKLNAMYELYVLLVAEATLQGRGADAAHRTGEACGVAPVASTAFTVAPLWHGGTDETLMAYVRRRGRAAALAQAAGVAGTATLLENGLEKFVAPVSAHLLSSFDQLEGRQLLHSVFQEVQLSDVVARAKARREQQQQQQQQRLLRDSSSPDGRLRSPGAPGMGDDDALHGFTLPPGALSAPALRSAANARWSMREAERSTSPGRGGGSAEEHDDDPAAESPSQRRSGNTTNNSADGDTTPQRRGRPTPRRIITLSGSGETRHAIIEGFVRYLTGGDRRRGSTVSAESNSPSHGADRGSTATGGSSPSHQRASSHAATHHHHHHSGLTIDVPHTSALLHEVDTRLEAGASNTSLIRAVERLLRGGSLVDALSAGKALPQGGQSELSTRRLFSTHAAAFTTRHTLPSYSAACVSVVQCRWQPAFQSTMCFCPVTRRRCLDPLVCGALLICATLPPQEVFYSAPDPSQSSTPTHGVSRGPAEVVVASAIAAAAAAAAAGGSRQFPNTIRALRSRFERTTEASGSSPPSSSPPPPQQQQQQQAPSPRSGPSQPQPPAGVFGVADARAGQPWLSVPHRGSLPPPIISSAASSLLPAFLLRGPSMVPDAMMVPRIMTRAATALYADSAMLAGDGDDEGRSGGDTRTATTTTTAVSSALTDDAFRALRAVTVPLETPPVTRNLLASPDRAQAAFLNPPTLLECGHVVSHKTYLDLRTTARRSNRHASAAAAAAGGTTTTVVCCPYCSKVTAVTDAVTLSYLY</sequence>
<feature type="compositionally biased region" description="Low complexity" evidence="1">
    <location>
        <begin position="385"/>
        <end position="403"/>
    </location>
</feature>
<feature type="compositionally biased region" description="Basic and acidic residues" evidence="1">
    <location>
        <begin position="673"/>
        <end position="683"/>
    </location>
</feature>
<feature type="region of interest" description="Disordered" evidence="1">
    <location>
        <begin position="1731"/>
        <end position="1775"/>
    </location>
</feature>
<feature type="compositionally biased region" description="Pro residues" evidence="1">
    <location>
        <begin position="488"/>
        <end position="498"/>
    </location>
</feature>
<feature type="compositionally biased region" description="Low complexity" evidence="1">
    <location>
        <begin position="862"/>
        <end position="876"/>
    </location>
</feature>
<feature type="compositionally biased region" description="Low complexity" evidence="1">
    <location>
        <begin position="195"/>
        <end position="210"/>
    </location>
</feature>
<comment type="caution">
    <text evidence="2">The sequence shown here is derived from an EMBL/GenBank/DDBJ whole genome shotgun (WGS) entry which is preliminary data.</text>
</comment>
<feature type="compositionally biased region" description="Low complexity" evidence="1">
    <location>
        <begin position="321"/>
        <end position="338"/>
    </location>
</feature>
<feature type="compositionally biased region" description="Low complexity" evidence="1">
    <location>
        <begin position="885"/>
        <end position="895"/>
    </location>
</feature>
<dbReference type="PANTHER" id="PTHR36721">
    <property type="entry name" value="PROLINE-RICH FAMILY PROTEIN"/>
    <property type="match status" value="1"/>
</dbReference>
<evidence type="ECO:0000313" key="3">
    <source>
        <dbReference type="Proteomes" id="UP001430356"/>
    </source>
</evidence>
<feature type="region of interest" description="Disordered" evidence="1">
    <location>
        <begin position="790"/>
        <end position="825"/>
    </location>
</feature>
<keyword evidence="3" id="KW-1185">Reference proteome</keyword>
<evidence type="ECO:0000256" key="1">
    <source>
        <dbReference type="SAM" id="MobiDB-lite"/>
    </source>
</evidence>
<organism evidence="2 3">
    <name type="scientific">Novymonas esmeraldas</name>
    <dbReference type="NCBI Taxonomy" id="1808958"/>
    <lineage>
        <taxon>Eukaryota</taxon>
        <taxon>Discoba</taxon>
        <taxon>Euglenozoa</taxon>
        <taxon>Kinetoplastea</taxon>
        <taxon>Metakinetoplastina</taxon>
        <taxon>Trypanosomatida</taxon>
        <taxon>Trypanosomatidae</taxon>
        <taxon>Novymonas</taxon>
    </lineage>
</organism>